<dbReference type="Proteomes" id="UP000003136">
    <property type="component" value="Unassembled WGS sequence"/>
</dbReference>
<dbReference type="STRING" id="483218.BACPEC_03204"/>
<feature type="active site" description="Proton acceptor" evidence="1">
    <location>
        <position position="22"/>
    </location>
</feature>
<proteinExistence type="predicted"/>
<gene>
    <name evidence="4" type="ORF">BACPEC_03204</name>
</gene>
<evidence type="ECO:0000256" key="2">
    <source>
        <dbReference type="PIRSR" id="PIRSR620023-2"/>
    </source>
</evidence>
<dbReference type="eggNOG" id="COG3980">
    <property type="taxonomic scope" value="Bacteria"/>
</dbReference>
<dbReference type="InterPro" id="IPR007235">
    <property type="entry name" value="Glyco_trans_28_C"/>
</dbReference>
<evidence type="ECO:0000313" key="4">
    <source>
        <dbReference type="EMBL" id="EEC56695.1"/>
    </source>
</evidence>
<organism evidence="4 5">
    <name type="scientific">[Bacteroides] pectinophilus ATCC 43243</name>
    <dbReference type="NCBI Taxonomy" id="483218"/>
    <lineage>
        <taxon>Bacteria</taxon>
        <taxon>Bacillati</taxon>
        <taxon>Bacillota</taxon>
        <taxon>Clostridia</taxon>
        <taxon>Eubacteriales</taxon>
    </lineage>
</organism>
<name>B7AWV4_9FIRM</name>
<feature type="binding site" evidence="2">
    <location>
        <position position="159"/>
    </location>
    <ligand>
        <name>substrate</name>
    </ligand>
</feature>
<feature type="binding site" evidence="2">
    <location>
        <position position="259"/>
    </location>
    <ligand>
        <name>substrate</name>
    </ligand>
</feature>
<dbReference type="PANTHER" id="PTHR21015">
    <property type="entry name" value="UDP-N-ACETYLGLUCOSAMINE--N-ACETYLMURAMYL-(PENTAPEPTIDE) PYROPHOSPHORYL-UNDECAPRENOL N-ACETYLGLUCOSAMINE TRANSFERASE 1"/>
    <property type="match status" value="1"/>
</dbReference>
<evidence type="ECO:0000313" key="5">
    <source>
        <dbReference type="Proteomes" id="UP000003136"/>
    </source>
</evidence>
<dbReference type="AlphaFoldDB" id="B7AWV4"/>
<reference evidence="4 5" key="2">
    <citation type="submission" date="2008-11" db="EMBL/GenBank/DDBJ databases">
        <authorList>
            <person name="Fulton L."/>
            <person name="Clifton S."/>
            <person name="Fulton B."/>
            <person name="Xu J."/>
            <person name="Minx P."/>
            <person name="Pepin K.H."/>
            <person name="Johnson M."/>
            <person name="Bhonagiri V."/>
            <person name="Nash W.E."/>
            <person name="Mardis E.R."/>
            <person name="Wilson R.K."/>
        </authorList>
    </citation>
    <scope>NUCLEOTIDE SEQUENCE [LARGE SCALE GENOMIC DNA]</scope>
    <source>
        <strain evidence="4 5">ATCC 43243</strain>
    </source>
</reference>
<reference evidence="4 5" key="1">
    <citation type="submission" date="2008-11" db="EMBL/GenBank/DDBJ databases">
        <title>Draft genome sequence of Bacteroides pectinophilus (ATCC 43243).</title>
        <authorList>
            <person name="Sudarsanam P."/>
            <person name="Ley R."/>
            <person name="Guruge J."/>
            <person name="Turnbaugh P.J."/>
            <person name="Mahowald M."/>
            <person name="Liep D."/>
            <person name="Gordon J."/>
        </authorList>
    </citation>
    <scope>NUCLEOTIDE SEQUENCE [LARGE SCALE GENOMIC DNA]</scope>
    <source>
        <strain evidence="4 5">ATCC 43243</strain>
    </source>
</reference>
<feature type="domain" description="Glycosyl transferase family 28 C-terminal" evidence="3">
    <location>
        <begin position="178"/>
        <end position="299"/>
    </location>
</feature>
<dbReference type="InterPro" id="IPR020023">
    <property type="entry name" value="PseG"/>
</dbReference>
<keyword evidence="5" id="KW-1185">Reference proteome</keyword>
<evidence type="ECO:0000256" key="1">
    <source>
        <dbReference type="PIRSR" id="PIRSR620023-1"/>
    </source>
</evidence>
<sequence length="351" mass="39988">MGRTTVRVGFRLDANINVATGHMMRCVSIANKCRELGMKCIFIISDTSNEEILQKNQFEYHVINAPWDDWNAGINEVTNYIEYAGIEFLVVDSYLVTEEFMTDVNRHVPVMYIDDMCRCAYDISFALHYSQWPEEDTLQKLYDGKNTGLLTGMKYMPLRDEFSSRKKVTSVKKQIMLTTGGTDQYHITQRLARMILEDERFKDYTCVAVLGRMNSDRQAMDNMAEHEKRLVVLQNISNMAEIMRQSAVAVSGGGTSIYELCACNTPTVCVAFAEDHVAFAQKMESHGILKYAGDARIDTDGVLRKTVECIYEILSTPEYISRCRINMSRIIDGNGALRIAEYIQKNIGQQK</sequence>
<dbReference type="Pfam" id="PF04101">
    <property type="entry name" value="Glyco_tran_28_C"/>
    <property type="match status" value="1"/>
</dbReference>
<protein>
    <recommendedName>
        <fullName evidence="3">Glycosyl transferase family 28 C-terminal domain-containing protein</fullName>
    </recommendedName>
</protein>
<dbReference type="NCBIfam" id="TIGR03590">
    <property type="entry name" value="PseG"/>
    <property type="match status" value="1"/>
</dbReference>
<comment type="caution">
    <text evidence="4">The sequence shown here is derived from an EMBL/GenBank/DDBJ whole genome shotgun (WGS) entry which is preliminary data.</text>
</comment>
<accession>B7AWV4</accession>
<dbReference type="EMBL" id="ABVQ01000037">
    <property type="protein sequence ID" value="EEC56695.1"/>
    <property type="molecule type" value="Genomic_DNA"/>
</dbReference>
<dbReference type="PANTHER" id="PTHR21015:SF22">
    <property type="entry name" value="GLYCOSYLTRANSFERASE"/>
    <property type="match status" value="1"/>
</dbReference>
<dbReference type="Gene3D" id="3.40.50.2000">
    <property type="entry name" value="Glycogen Phosphorylase B"/>
    <property type="match status" value="1"/>
</dbReference>
<dbReference type="GO" id="GO:0016758">
    <property type="term" value="F:hexosyltransferase activity"/>
    <property type="evidence" value="ECO:0007669"/>
    <property type="project" value="InterPro"/>
</dbReference>
<evidence type="ECO:0000259" key="3">
    <source>
        <dbReference type="Pfam" id="PF04101"/>
    </source>
</evidence>
<dbReference type="SUPFAM" id="SSF53756">
    <property type="entry name" value="UDP-Glycosyltransferase/glycogen phosphorylase"/>
    <property type="match status" value="1"/>
</dbReference>
<dbReference type="HOGENOM" id="CLU_023406_1_1_9"/>
<dbReference type="Gene3D" id="3.40.50.11190">
    <property type="match status" value="1"/>
</dbReference>